<evidence type="ECO:0000259" key="7">
    <source>
        <dbReference type="Pfam" id="PF01028"/>
    </source>
</evidence>
<dbReference type="KEGG" id="rmar:GBA65_12460"/>
<gene>
    <name evidence="9" type="ORF">GBA65_12460</name>
</gene>
<dbReference type="PROSITE" id="PS52038">
    <property type="entry name" value="TOPO_IB_2"/>
    <property type="match status" value="1"/>
</dbReference>
<evidence type="ECO:0000313" key="9">
    <source>
        <dbReference type="EMBL" id="QIN79198.1"/>
    </source>
</evidence>
<dbReference type="InterPro" id="IPR013500">
    <property type="entry name" value="TopoI_cat_euk"/>
</dbReference>
<keyword evidence="4" id="KW-0799">Topoisomerase</keyword>
<dbReference type="GO" id="GO:0006265">
    <property type="term" value="P:DNA topological change"/>
    <property type="evidence" value="ECO:0007669"/>
    <property type="project" value="InterPro"/>
</dbReference>
<proteinExistence type="inferred from homology"/>
<feature type="domain" description="DNA topoisomerase IB N-terminal" evidence="8">
    <location>
        <begin position="25"/>
        <end position="74"/>
    </location>
</feature>
<dbReference type="InterPro" id="IPR049331">
    <property type="entry name" value="Top1B_N_bact"/>
</dbReference>
<dbReference type="EC" id="5.6.2.1" evidence="3"/>
<keyword evidence="5" id="KW-0238">DNA-binding</keyword>
<dbReference type="InterPro" id="IPR035447">
    <property type="entry name" value="DNA_topo_I_N_sf"/>
</dbReference>
<dbReference type="Proteomes" id="UP000502706">
    <property type="component" value="Chromosome"/>
</dbReference>
<evidence type="ECO:0000256" key="5">
    <source>
        <dbReference type="ARBA" id="ARBA00023125"/>
    </source>
</evidence>
<dbReference type="InterPro" id="IPR001631">
    <property type="entry name" value="TopoI"/>
</dbReference>
<comment type="catalytic activity">
    <reaction evidence="1">
        <text>ATP-independent breakage of single-stranded DNA, followed by passage and rejoining.</text>
        <dbReference type="EC" id="5.6.2.1"/>
    </reaction>
</comment>
<dbReference type="Gene3D" id="1.10.132.120">
    <property type="match status" value="1"/>
</dbReference>
<dbReference type="Gene3D" id="3.30.66.10">
    <property type="entry name" value="DNA topoisomerase I domain"/>
    <property type="match status" value="1"/>
</dbReference>
<dbReference type="SUPFAM" id="SSF56349">
    <property type="entry name" value="DNA breaking-rejoining enzymes"/>
    <property type="match status" value="1"/>
</dbReference>
<evidence type="ECO:0000313" key="10">
    <source>
        <dbReference type="Proteomes" id="UP000502706"/>
    </source>
</evidence>
<dbReference type="Pfam" id="PF01028">
    <property type="entry name" value="Topoisom_I"/>
    <property type="match status" value="1"/>
</dbReference>
<dbReference type="RefSeq" id="WP_166396859.1">
    <property type="nucleotide sequence ID" value="NZ_CP045121.1"/>
</dbReference>
<dbReference type="PRINTS" id="PR00416">
    <property type="entry name" value="EUTPISMRASEI"/>
</dbReference>
<keyword evidence="10" id="KW-1185">Reference proteome</keyword>
<dbReference type="EMBL" id="CP045121">
    <property type="protein sequence ID" value="QIN79198.1"/>
    <property type="molecule type" value="Genomic_DNA"/>
</dbReference>
<evidence type="ECO:0000256" key="4">
    <source>
        <dbReference type="ARBA" id="ARBA00023029"/>
    </source>
</evidence>
<reference evidence="9 10" key="1">
    <citation type="submission" date="2019-10" db="EMBL/GenBank/DDBJ databases">
        <title>Rubrobacter sp nov SCSIO 52915 isolated from a deep-sea sediment in the South China Sea.</title>
        <authorList>
            <person name="Chen R.W."/>
        </authorList>
    </citation>
    <scope>NUCLEOTIDE SEQUENCE [LARGE SCALE GENOMIC DNA]</scope>
    <source>
        <strain evidence="9 10">SCSIO 52915</strain>
    </source>
</reference>
<dbReference type="InterPro" id="IPR011010">
    <property type="entry name" value="DNA_brk_join_enz"/>
</dbReference>
<dbReference type="InterPro" id="IPR014711">
    <property type="entry name" value="TopoI_cat_a-hlx-sub_euk"/>
</dbReference>
<dbReference type="Gene3D" id="3.90.15.10">
    <property type="entry name" value="Topoisomerase I, Chain A, domain 3"/>
    <property type="match status" value="1"/>
</dbReference>
<evidence type="ECO:0000256" key="2">
    <source>
        <dbReference type="ARBA" id="ARBA00006645"/>
    </source>
</evidence>
<feature type="domain" description="DNA topoisomerase I catalytic core eukaryotic-type" evidence="7">
    <location>
        <begin position="86"/>
        <end position="290"/>
    </location>
</feature>
<dbReference type="Pfam" id="PF21338">
    <property type="entry name" value="Top1B_N_bact"/>
    <property type="match status" value="1"/>
</dbReference>
<dbReference type="GO" id="GO:0003917">
    <property type="term" value="F:DNA topoisomerase type I (single strand cut, ATP-independent) activity"/>
    <property type="evidence" value="ECO:0007669"/>
    <property type="project" value="UniProtKB-EC"/>
</dbReference>
<evidence type="ECO:0000259" key="8">
    <source>
        <dbReference type="Pfam" id="PF21338"/>
    </source>
</evidence>
<sequence>MGVTARGRHLLHKTGIKRVGTKEKGFSYAYPDSDEVVREEKVLARIESLKIPPAWQEVRIARGPSAKVQAVGYDSAGRLQYLYHPKYRERKEREKFDRILRFGDRLPEMRRITSEHLDHEKLDREKVLACMTRLINAAYFRVGDERYAKKNKTYGIATLRRKHLTIKGDEMLFEYRGKWGQIQRKCVIDGRLREVVERCAALPGYEIFKYKEGGEVRDVKSRDLNAYIKEIMGREFTPKDFRTWAGTLVAAVKLAELGAEEDEKRAKKNVLQAIDAVAERLGNTRDIARASYVSPRVIEHYLEGEVIARQAERLEEVILAEQGGLTRDEESLLELLQRKLRRELEKAA</sequence>
<keyword evidence="6 9" id="KW-0413">Isomerase</keyword>
<evidence type="ECO:0000256" key="1">
    <source>
        <dbReference type="ARBA" id="ARBA00000213"/>
    </source>
</evidence>
<evidence type="ECO:0000256" key="3">
    <source>
        <dbReference type="ARBA" id="ARBA00012891"/>
    </source>
</evidence>
<name>A0A6G8PYG0_9ACTN</name>
<organism evidence="9 10">
    <name type="scientific">Rubrobacter marinus</name>
    <dbReference type="NCBI Taxonomy" id="2653852"/>
    <lineage>
        <taxon>Bacteria</taxon>
        <taxon>Bacillati</taxon>
        <taxon>Actinomycetota</taxon>
        <taxon>Rubrobacteria</taxon>
        <taxon>Rubrobacterales</taxon>
        <taxon>Rubrobacteraceae</taxon>
        <taxon>Rubrobacter</taxon>
    </lineage>
</organism>
<comment type="similarity">
    <text evidence="2">Belongs to the type IB topoisomerase family.</text>
</comment>
<accession>A0A6G8PYG0</accession>
<dbReference type="AlphaFoldDB" id="A0A6G8PYG0"/>
<evidence type="ECO:0000256" key="6">
    <source>
        <dbReference type="ARBA" id="ARBA00023235"/>
    </source>
</evidence>
<dbReference type="SUPFAM" id="SSF55869">
    <property type="entry name" value="DNA topoisomerase I domain"/>
    <property type="match status" value="1"/>
</dbReference>
<dbReference type="GO" id="GO:0003677">
    <property type="term" value="F:DNA binding"/>
    <property type="evidence" value="ECO:0007669"/>
    <property type="project" value="UniProtKB-KW"/>
</dbReference>
<protein>
    <recommendedName>
        <fullName evidence="3">DNA topoisomerase</fullName>
        <ecNumber evidence="3">5.6.2.1</ecNumber>
    </recommendedName>
</protein>